<evidence type="ECO:0000256" key="6">
    <source>
        <dbReference type="ARBA" id="ARBA00023136"/>
    </source>
</evidence>
<dbReference type="AlphaFoldDB" id="A0A511V8A0"/>
<dbReference type="Gene3D" id="1.20.1600.10">
    <property type="entry name" value="Outer membrane efflux proteins (OEP)"/>
    <property type="match status" value="2"/>
</dbReference>
<gene>
    <name evidence="10" type="ORF">ADA01nite_26270</name>
</gene>
<comment type="subcellular location">
    <subcellularLocation>
        <location evidence="1">Cell outer membrane</location>
    </subcellularLocation>
</comment>
<dbReference type="SUPFAM" id="SSF56954">
    <property type="entry name" value="Outer membrane efflux proteins (OEP)"/>
    <property type="match status" value="1"/>
</dbReference>
<keyword evidence="9" id="KW-0732">Signal</keyword>
<evidence type="ECO:0000256" key="8">
    <source>
        <dbReference type="SAM" id="Coils"/>
    </source>
</evidence>
<accession>A0A511V8A0</accession>
<reference evidence="10 11" key="1">
    <citation type="submission" date="2019-07" db="EMBL/GenBank/DDBJ databases">
        <title>Whole genome shotgun sequence of Aneurinibacillus danicus NBRC 102444.</title>
        <authorList>
            <person name="Hosoyama A."/>
            <person name="Uohara A."/>
            <person name="Ohji S."/>
            <person name="Ichikawa N."/>
        </authorList>
    </citation>
    <scope>NUCLEOTIDE SEQUENCE [LARGE SCALE GENOMIC DNA]</scope>
    <source>
        <strain evidence="10 11">NBRC 102444</strain>
    </source>
</reference>
<feature type="coiled-coil region" evidence="8">
    <location>
        <begin position="129"/>
        <end position="156"/>
    </location>
</feature>
<protein>
    <submittedName>
        <fullName evidence="10">Multidrug transporter</fullName>
    </submittedName>
</protein>
<evidence type="ECO:0000256" key="3">
    <source>
        <dbReference type="ARBA" id="ARBA00022448"/>
    </source>
</evidence>
<sequence>MKKLPVFVLSTALLLPSAVPVYAADKAPVVQSQTLTYEQALEKAFASSIPLKNAGDEIDRAFEVRQSAGSSIEYYPTGTGNGAQAAIDRAKIKGVAQADAVWGISKRQYELEKDNIIYSVKNAYNNVLKAQKQQKLADASAKNAELQKVLASYKAAEGTISLYELSQEEAKFESALKQKAAAAKAVEDAYLKLNSVIGASKETRFVLNDEPQFKPFDKDETELENDIVYIVSNSNAVAMAEDQVKLKRLDVDLYTYNAGNTTPYKASEIDVRTAANKVQDTKQKLSDGMRSIYYSIKQLEDQYKVLLIEKEKAEETLKMAKVRYDAGVGIKADVVTAELAVANNEKQIFDTLIQLDNLKLAYEKPWVAAGGAGTASGSN</sequence>
<dbReference type="EMBL" id="BJXX01000119">
    <property type="protein sequence ID" value="GEN35167.1"/>
    <property type="molecule type" value="Genomic_DNA"/>
</dbReference>
<comment type="caution">
    <text evidence="10">The sequence shown here is derived from an EMBL/GenBank/DDBJ whole genome shotgun (WGS) entry which is preliminary data.</text>
</comment>
<dbReference type="GO" id="GO:0015562">
    <property type="term" value="F:efflux transmembrane transporter activity"/>
    <property type="evidence" value="ECO:0007669"/>
    <property type="project" value="InterPro"/>
</dbReference>
<keyword evidence="3" id="KW-0813">Transport</keyword>
<feature type="chain" id="PRO_5021716608" evidence="9">
    <location>
        <begin position="24"/>
        <end position="379"/>
    </location>
</feature>
<dbReference type="GO" id="GO:1990281">
    <property type="term" value="C:efflux pump complex"/>
    <property type="evidence" value="ECO:0007669"/>
    <property type="project" value="TreeGrafter"/>
</dbReference>
<evidence type="ECO:0000256" key="7">
    <source>
        <dbReference type="ARBA" id="ARBA00023237"/>
    </source>
</evidence>
<keyword evidence="8" id="KW-0175">Coiled coil</keyword>
<feature type="coiled-coil region" evidence="8">
    <location>
        <begin position="296"/>
        <end position="323"/>
    </location>
</feature>
<dbReference type="Pfam" id="PF02321">
    <property type="entry name" value="OEP"/>
    <property type="match status" value="1"/>
</dbReference>
<keyword evidence="6" id="KW-0472">Membrane</keyword>
<dbReference type="Proteomes" id="UP000321157">
    <property type="component" value="Unassembled WGS sequence"/>
</dbReference>
<feature type="signal peptide" evidence="9">
    <location>
        <begin position="1"/>
        <end position="23"/>
    </location>
</feature>
<evidence type="ECO:0000256" key="2">
    <source>
        <dbReference type="ARBA" id="ARBA00007613"/>
    </source>
</evidence>
<evidence type="ECO:0000256" key="5">
    <source>
        <dbReference type="ARBA" id="ARBA00022692"/>
    </source>
</evidence>
<comment type="similarity">
    <text evidence="2">Belongs to the outer membrane factor (OMF) (TC 1.B.17) family.</text>
</comment>
<keyword evidence="11" id="KW-1185">Reference proteome</keyword>
<keyword evidence="4" id="KW-1134">Transmembrane beta strand</keyword>
<keyword evidence="5" id="KW-0812">Transmembrane</keyword>
<dbReference type="RefSeq" id="WP_170230274.1">
    <property type="nucleotide sequence ID" value="NZ_BJXX01000119.1"/>
</dbReference>
<dbReference type="PANTHER" id="PTHR30026">
    <property type="entry name" value="OUTER MEMBRANE PROTEIN TOLC"/>
    <property type="match status" value="1"/>
</dbReference>
<evidence type="ECO:0000313" key="11">
    <source>
        <dbReference type="Proteomes" id="UP000321157"/>
    </source>
</evidence>
<dbReference type="InterPro" id="IPR003423">
    <property type="entry name" value="OMP_efflux"/>
</dbReference>
<dbReference type="PANTHER" id="PTHR30026:SF20">
    <property type="entry name" value="OUTER MEMBRANE PROTEIN TOLC"/>
    <property type="match status" value="1"/>
</dbReference>
<proteinExistence type="inferred from homology"/>
<organism evidence="10 11">
    <name type="scientific">Aneurinibacillus danicus</name>
    <dbReference type="NCBI Taxonomy" id="267746"/>
    <lineage>
        <taxon>Bacteria</taxon>
        <taxon>Bacillati</taxon>
        <taxon>Bacillota</taxon>
        <taxon>Bacilli</taxon>
        <taxon>Bacillales</taxon>
        <taxon>Paenibacillaceae</taxon>
        <taxon>Aneurinibacillus group</taxon>
        <taxon>Aneurinibacillus</taxon>
    </lineage>
</organism>
<dbReference type="GO" id="GO:0009279">
    <property type="term" value="C:cell outer membrane"/>
    <property type="evidence" value="ECO:0007669"/>
    <property type="project" value="UniProtKB-SubCell"/>
</dbReference>
<evidence type="ECO:0000256" key="9">
    <source>
        <dbReference type="SAM" id="SignalP"/>
    </source>
</evidence>
<dbReference type="InterPro" id="IPR051906">
    <property type="entry name" value="TolC-like"/>
</dbReference>
<dbReference type="GO" id="GO:0015288">
    <property type="term" value="F:porin activity"/>
    <property type="evidence" value="ECO:0007669"/>
    <property type="project" value="TreeGrafter"/>
</dbReference>
<evidence type="ECO:0000256" key="4">
    <source>
        <dbReference type="ARBA" id="ARBA00022452"/>
    </source>
</evidence>
<name>A0A511V8A0_9BACL</name>
<evidence type="ECO:0000313" key="10">
    <source>
        <dbReference type="EMBL" id="GEN35167.1"/>
    </source>
</evidence>
<evidence type="ECO:0000256" key="1">
    <source>
        <dbReference type="ARBA" id="ARBA00004442"/>
    </source>
</evidence>
<keyword evidence="7" id="KW-0998">Cell outer membrane</keyword>